<gene>
    <name evidence="1" type="ORF">Poli38472_007466</name>
</gene>
<comment type="caution">
    <text evidence="1">The sequence shown here is derived from an EMBL/GenBank/DDBJ whole genome shotgun (WGS) entry which is preliminary data.</text>
</comment>
<dbReference type="EMBL" id="SPLM01000003">
    <property type="protein sequence ID" value="TMW67794.1"/>
    <property type="molecule type" value="Genomic_DNA"/>
</dbReference>
<keyword evidence="2" id="KW-1185">Reference proteome</keyword>
<dbReference type="InterPro" id="IPR011993">
    <property type="entry name" value="PH-like_dom_sf"/>
</dbReference>
<dbReference type="AlphaFoldDB" id="A0A8K1CQK0"/>
<dbReference type="SUPFAM" id="SSF50729">
    <property type="entry name" value="PH domain-like"/>
    <property type="match status" value="1"/>
</dbReference>
<protein>
    <submittedName>
        <fullName evidence="1">Uncharacterized protein</fullName>
    </submittedName>
</protein>
<evidence type="ECO:0000313" key="1">
    <source>
        <dbReference type="EMBL" id="TMW67794.1"/>
    </source>
</evidence>
<dbReference type="Proteomes" id="UP000794436">
    <property type="component" value="Unassembled WGS sequence"/>
</dbReference>
<organism evidence="1 2">
    <name type="scientific">Pythium oligandrum</name>
    <name type="common">Mycoparasitic fungus</name>
    <dbReference type="NCBI Taxonomy" id="41045"/>
    <lineage>
        <taxon>Eukaryota</taxon>
        <taxon>Sar</taxon>
        <taxon>Stramenopiles</taxon>
        <taxon>Oomycota</taxon>
        <taxon>Peronosporomycetes</taxon>
        <taxon>Pythiales</taxon>
        <taxon>Pythiaceae</taxon>
        <taxon>Pythium</taxon>
    </lineage>
</organism>
<evidence type="ECO:0000313" key="2">
    <source>
        <dbReference type="Proteomes" id="UP000794436"/>
    </source>
</evidence>
<name>A0A8K1CQK0_PYTOL</name>
<dbReference type="OrthoDB" id="71624at2759"/>
<reference evidence="1" key="1">
    <citation type="submission" date="2019-03" db="EMBL/GenBank/DDBJ databases">
        <title>Long read genome sequence of the mycoparasitic Pythium oligandrum ATCC 38472 isolated from sugarbeet rhizosphere.</title>
        <authorList>
            <person name="Gaulin E."/>
        </authorList>
    </citation>
    <scope>NUCLEOTIDE SEQUENCE</scope>
    <source>
        <strain evidence="1">ATCC 38472_TT</strain>
    </source>
</reference>
<sequence>MASGQRRTNKTRTTLNGFSDEEVTNATAAMVRSSSSSARSSFVFGWRDTEVATTTWLDDGSIVGDEFRESERETPVTVFLSSIPHDLIPDIRIVCYPSTLRNARRYIRQLIHFHAFEIRSTKWAAYFLLLIHRARQTRKVRSVEAVSLRWVLCAYVRHEVASRNRQKRTQEKDLHRKMTEYRVAMQCICGTSVIKYGRKGKPHATHLMIDNGDTLRWTSKMLTGTSTRAKKNKSIPLAAILDIRAGPTTDVLHKAVQKGTLRLQDAKFTLSLITAKRTFDIKARNAAEREFLHRSLRFLVSLARDHEKQIAQQVELSIMKRIETLTIWKHGRKGRPHKTRLYVNRFGEVSWQGRTGDTIQLEDIRKIELGHRTAVFQRSREHGLTSVNHATRCFSLVTRIRTLDIETEDEQQRDWFVVAFRYLMDKVHEKTAALKREKAEKQLKLLQELCHANGNPHQLLPAPHA</sequence>
<accession>A0A8K1CQK0</accession>
<proteinExistence type="predicted"/>
<dbReference type="Gene3D" id="2.30.29.30">
    <property type="entry name" value="Pleckstrin-homology domain (PH domain)/Phosphotyrosine-binding domain (PTB)"/>
    <property type="match status" value="2"/>
</dbReference>